<keyword evidence="2 4" id="KW-0863">Zinc-finger</keyword>
<reference evidence="8 9" key="1">
    <citation type="journal article" date="2024" name="Commun. Biol.">
        <title>Comparative genomic analysis of thermophilic fungi reveals convergent evolutionary adaptations and gene losses.</title>
        <authorList>
            <person name="Steindorff A.S."/>
            <person name="Aguilar-Pontes M.V."/>
            <person name="Robinson A.J."/>
            <person name="Andreopoulos B."/>
            <person name="LaButti K."/>
            <person name="Kuo A."/>
            <person name="Mondo S."/>
            <person name="Riley R."/>
            <person name="Otillar R."/>
            <person name="Haridas S."/>
            <person name="Lipzen A."/>
            <person name="Grimwood J."/>
            <person name="Schmutz J."/>
            <person name="Clum A."/>
            <person name="Reid I.D."/>
            <person name="Moisan M.C."/>
            <person name="Butler G."/>
            <person name="Nguyen T.T.M."/>
            <person name="Dewar K."/>
            <person name="Conant G."/>
            <person name="Drula E."/>
            <person name="Henrissat B."/>
            <person name="Hansel C."/>
            <person name="Singer S."/>
            <person name="Hutchinson M.I."/>
            <person name="de Vries R.P."/>
            <person name="Natvig D.O."/>
            <person name="Powell A.J."/>
            <person name="Tsang A."/>
            <person name="Grigoriev I.V."/>
        </authorList>
    </citation>
    <scope>NUCLEOTIDE SEQUENCE [LARGE SCALE GENOMIC DNA]</scope>
    <source>
        <strain evidence="8 9">CBS 494.80</strain>
    </source>
</reference>
<dbReference type="Proteomes" id="UP001595075">
    <property type="component" value="Unassembled WGS sequence"/>
</dbReference>
<keyword evidence="1" id="KW-0479">Metal-binding</keyword>
<dbReference type="Pfam" id="PF00628">
    <property type="entry name" value="PHD"/>
    <property type="match status" value="1"/>
</dbReference>
<feature type="compositionally biased region" description="Polar residues" evidence="5">
    <location>
        <begin position="476"/>
        <end position="500"/>
    </location>
</feature>
<keyword evidence="3" id="KW-0862">Zinc</keyword>
<dbReference type="InterPro" id="IPR001841">
    <property type="entry name" value="Znf_RING"/>
</dbReference>
<evidence type="ECO:0000256" key="5">
    <source>
        <dbReference type="SAM" id="MobiDB-lite"/>
    </source>
</evidence>
<name>A0ABR4C3F4_9HELO</name>
<evidence type="ECO:0000256" key="3">
    <source>
        <dbReference type="ARBA" id="ARBA00022833"/>
    </source>
</evidence>
<dbReference type="PROSITE" id="PS01359">
    <property type="entry name" value="ZF_PHD_1"/>
    <property type="match status" value="1"/>
</dbReference>
<dbReference type="InterPro" id="IPR047157">
    <property type="entry name" value="PHRF1/Atg35"/>
</dbReference>
<feature type="compositionally biased region" description="Basic and acidic residues" evidence="5">
    <location>
        <begin position="395"/>
        <end position="408"/>
    </location>
</feature>
<dbReference type="SMART" id="SM00184">
    <property type="entry name" value="RING"/>
    <property type="match status" value="2"/>
</dbReference>
<dbReference type="Gene3D" id="3.30.40.10">
    <property type="entry name" value="Zinc/RING finger domain, C3HC4 (zinc finger)"/>
    <property type="match status" value="2"/>
</dbReference>
<feature type="domain" description="PHD-type" evidence="6">
    <location>
        <begin position="126"/>
        <end position="174"/>
    </location>
</feature>
<evidence type="ECO:0000259" key="6">
    <source>
        <dbReference type="PROSITE" id="PS50016"/>
    </source>
</evidence>
<feature type="compositionally biased region" description="Polar residues" evidence="5">
    <location>
        <begin position="409"/>
        <end position="426"/>
    </location>
</feature>
<feature type="domain" description="RING-type" evidence="7">
    <location>
        <begin position="5"/>
        <end position="80"/>
    </location>
</feature>
<proteinExistence type="predicted"/>
<evidence type="ECO:0000313" key="8">
    <source>
        <dbReference type="EMBL" id="KAL2064439.1"/>
    </source>
</evidence>
<gene>
    <name evidence="8" type="ORF">VTL71DRAFT_4933</name>
</gene>
<evidence type="ECO:0000256" key="2">
    <source>
        <dbReference type="ARBA" id="ARBA00022771"/>
    </source>
</evidence>
<organism evidence="8 9">
    <name type="scientific">Oculimacula yallundae</name>
    <dbReference type="NCBI Taxonomy" id="86028"/>
    <lineage>
        <taxon>Eukaryota</taxon>
        <taxon>Fungi</taxon>
        <taxon>Dikarya</taxon>
        <taxon>Ascomycota</taxon>
        <taxon>Pezizomycotina</taxon>
        <taxon>Leotiomycetes</taxon>
        <taxon>Helotiales</taxon>
        <taxon>Ploettnerulaceae</taxon>
        <taxon>Oculimacula</taxon>
    </lineage>
</organism>
<dbReference type="SUPFAM" id="SSF57903">
    <property type="entry name" value="FYVE/PHD zinc finger"/>
    <property type="match status" value="1"/>
</dbReference>
<dbReference type="Pfam" id="PF13639">
    <property type="entry name" value="zf-RING_2"/>
    <property type="match status" value="1"/>
</dbReference>
<dbReference type="EMBL" id="JAZHXI010000014">
    <property type="protein sequence ID" value="KAL2064439.1"/>
    <property type="molecule type" value="Genomic_DNA"/>
</dbReference>
<feature type="compositionally biased region" description="Low complexity" evidence="5">
    <location>
        <begin position="428"/>
        <end position="438"/>
    </location>
</feature>
<dbReference type="InterPro" id="IPR011011">
    <property type="entry name" value="Znf_FYVE_PHD"/>
</dbReference>
<dbReference type="InterPro" id="IPR019786">
    <property type="entry name" value="Zinc_finger_PHD-type_CS"/>
</dbReference>
<protein>
    <recommendedName>
        <fullName evidence="10">PHD and RING finger domain-containing protein</fullName>
    </recommendedName>
</protein>
<evidence type="ECO:0000256" key="1">
    <source>
        <dbReference type="ARBA" id="ARBA00022723"/>
    </source>
</evidence>
<dbReference type="PROSITE" id="PS50089">
    <property type="entry name" value="ZF_RING_2"/>
    <property type="match status" value="1"/>
</dbReference>
<dbReference type="PANTHER" id="PTHR12618">
    <property type="entry name" value="PHD AND RING FINGER DOMAIN-CONTAINING PROTEIN 1"/>
    <property type="match status" value="1"/>
</dbReference>
<dbReference type="SMART" id="SM00249">
    <property type="entry name" value="PHD"/>
    <property type="match status" value="1"/>
</dbReference>
<sequence>MADSCIVCLEDLDSVSDAALHDDLQDAGEVAALAIDLPPPHPSKTTNTLAIALIKPCNHILHDECLREWSQQANSCPICRQAFNLVEVLDKVGGPVISEYEVENKKQVAEFDPSAWIQEEPEEEPARPCPICGQADQEEVLLLCDACDAPYHTHCTGLERVPHGHWFCMECKDDGAYERAASPSQFTLVGRLGPRTLATVRRTRRRTRTDHWQGAWSVLSSRIHDVTGLDLDFSDEDQNLASYRETQHRTANERRQFNQWQRRINIATRQGARDAFRAAVPSDIRPETPVESIEESKAWGAFEKAKEIDTVSPNRRKRKSRSATASPGQGPSVPAEPERKLKRPRTRRVLDRPESATSHSTASSSRPPANRSGSPTARILNDANGQPSFLSSLLREVEMNPHSEDERSTVSSPPISAPNRVTSPVDYSSPAASPSSSPYHTPRAMSATPPPHVTSRSRSPYRLTSRVEPIFPPANYSPNRSPPDSTAEQDQQCSSPTTEIRQPRPRKRTVRLPRSEDTSPVRAAMSSEAKEGINKIVKSALAPHWKAAALSKEQYAEINRDISRKLYDIVAEQRVNDENGNELGEIATTEVAIAVKSLTA</sequence>
<feature type="compositionally biased region" description="Low complexity" evidence="5">
    <location>
        <begin position="355"/>
        <end position="365"/>
    </location>
</feature>
<keyword evidence="9" id="KW-1185">Reference proteome</keyword>
<dbReference type="InterPro" id="IPR013083">
    <property type="entry name" value="Znf_RING/FYVE/PHD"/>
</dbReference>
<dbReference type="PANTHER" id="PTHR12618:SF20">
    <property type="entry name" value="PHD AND RING FINGER DOMAIN-CONTAINING PROTEIN 1"/>
    <property type="match status" value="1"/>
</dbReference>
<evidence type="ECO:0008006" key="10">
    <source>
        <dbReference type="Google" id="ProtNLM"/>
    </source>
</evidence>
<dbReference type="PROSITE" id="PS50016">
    <property type="entry name" value="ZF_PHD_2"/>
    <property type="match status" value="1"/>
</dbReference>
<evidence type="ECO:0000256" key="4">
    <source>
        <dbReference type="PROSITE-ProRule" id="PRU00175"/>
    </source>
</evidence>
<comment type="caution">
    <text evidence="8">The sequence shown here is derived from an EMBL/GenBank/DDBJ whole genome shotgun (WGS) entry which is preliminary data.</text>
</comment>
<accession>A0ABR4C3F4</accession>
<dbReference type="SUPFAM" id="SSF57850">
    <property type="entry name" value="RING/U-box"/>
    <property type="match status" value="1"/>
</dbReference>
<dbReference type="InterPro" id="IPR019787">
    <property type="entry name" value="Znf_PHD-finger"/>
</dbReference>
<evidence type="ECO:0000259" key="7">
    <source>
        <dbReference type="PROSITE" id="PS50089"/>
    </source>
</evidence>
<evidence type="ECO:0000313" key="9">
    <source>
        <dbReference type="Proteomes" id="UP001595075"/>
    </source>
</evidence>
<feature type="region of interest" description="Disordered" evidence="5">
    <location>
        <begin position="304"/>
        <end position="527"/>
    </location>
</feature>
<dbReference type="InterPro" id="IPR001965">
    <property type="entry name" value="Znf_PHD"/>
</dbReference>